<sequence length="97" mass="10568">MAECVFNQSPLSVDIRTCYVTCLRGGGVSGSTFGCCPCCRGSPAALTLSSDLTRGVMTEFQEKLRQQHEESMHRELEALLATANKAEAERVHEVICT</sequence>
<dbReference type="EMBL" id="BRZM01000126">
    <property type="protein sequence ID" value="GLD68154.1"/>
    <property type="molecule type" value="Genomic_DNA"/>
</dbReference>
<reference evidence="1" key="1">
    <citation type="submission" date="2022-08" db="EMBL/GenBank/DDBJ databases">
        <title>Genome sequencing of akame (Lates japonicus).</title>
        <authorList>
            <person name="Hashiguchi Y."/>
            <person name="Takahashi H."/>
        </authorList>
    </citation>
    <scope>NUCLEOTIDE SEQUENCE</scope>
    <source>
        <strain evidence="1">Kochi</strain>
    </source>
</reference>
<name>A0AAD3N9U3_LATJO</name>
<dbReference type="GO" id="GO:0016779">
    <property type="term" value="F:nucleotidyltransferase activity"/>
    <property type="evidence" value="ECO:0007669"/>
    <property type="project" value="UniProtKB-KW"/>
</dbReference>
<accession>A0AAD3N9U3</accession>
<organism evidence="1 2">
    <name type="scientific">Lates japonicus</name>
    <name type="common">Japanese lates</name>
    <dbReference type="NCBI Taxonomy" id="270547"/>
    <lineage>
        <taxon>Eukaryota</taxon>
        <taxon>Metazoa</taxon>
        <taxon>Chordata</taxon>
        <taxon>Craniata</taxon>
        <taxon>Vertebrata</taxon>
        <taxon>Euteleostomi</taxon>
        <taxon>Actinopterygii</taxon>
        <taxon>Neopterygii</taxon>
        <taxon>Teleostei</taxon>
        <taxon>Neoteleostei</taxon>
        <taxon>Acanthomorphata</taxon>
        <taxon>Carangaria</taxon>
        <taxon>Carangaria incertae sedis</taxon>
        <taxon>Centropomidae</taxon>
        <taxon>Lates</taxon>
    </lineage>
</organism>
<dbReference type="Proteomes" id="UP001279410">
    <property type="component" value="Unassembled WGS sequence"/>
</dbReference>
<protein>
    <submittedName>
        <fullName evidence="1">UTP--glucose-1-phosphate uridylyltransferase-like isoform X1</fullName>
    </submittedName>
</protein>
<gene>
    <name evidence="1" type="ORF">AKAME5_001946800</name>
</gene>
<evidence type="ECO:0000313" key="1">
    <source>
        <dbReference type="EMBL" id="GLD68154.1"/>
    </source>
</evidence>
<comment type="caution">
    <text evidence="1">The sequence shown here is derived from an EMBL/GenBank/DDBJ whole genome shotgun (WGS) entry which is preliminary data.</text>
</comment>
<proteinExistence type="predicted"/>
<keyword evidence="1" id="KW-0808">Transferase</keyword>
<dbReference type="AlphaFoldDB" id="A0AAD3N9U3"/>
<keyword evidence="1" id="KW-0548">Nucleotidyltransferase</keyword>
<keyword evidence="2" id="KW-1185">Reference proteome</keyword>
<evidence type="ECO:0000313" key="2">
    <source>
        <dbReference type="Proteomes" id="UP001279410"/>
    </source>
</evidence>